<evidence type="ECO:0000256" key="2">
    <source>
        <dbReference type="ARBA" id="ARBA00022741"/>
    </source>
</evidence>
<keyword evidence="2" id="KW-0547">Nucleotide-binding</keyword>
<dbReference type="EMBL" id="QOVM01000001">
    <property type="protein sequence ID" value="RXG24279.1"/>
    <property type="molecule type" value="Genomic_DNA"/>
</dbReference>
<comment type="caution">
    <text evidence="5">The sequence shown here is derived from an EMBL/GenBank/DDBJ whole genome shotgun (WGS) entry which is preliminary data.</text>
</comment>
<feature type="domain" description="ABC transporter" evidence="4">
    <location>
        <begin position="2"/>
        <end position="234"/>
    </location>
</feature>
<evidence type="ECO:0000313" key="5">
    <source>
        <dbReference type="EMBL" id="RXG24279.1"/>
    </source>
</evidence>
<evidence type="ECO:0000313" key="6">
    <source>
        <dbReference type="Proteomes" id="UP000289238"/>
    </source>
</evidence>
<evidence type="ECO:0000259" key="4">
    <source>
        <dbReference type="PROSITE" id="PS50893"/>
    </source>
</evidence>
<dbReference type="InterPro" id="IPR003593">
    <property type="entry name" value="AAA+_ATPase"/>
</dbReference>
<dbReference type="InterPro" id="IPR017871">
    <property type="entry name" value="ABC_transporter-like_CS"/>
</dbReference>
<name>A0A4Q0PDX8_9FLAO</name>
<dbReference type="GO" id="GO:0005524">
    <property type="term" value="F:ATP binding"/>
    <property type="evidence" value="ECO:0007669"/>
    <property type="project" value="UniProtKB-KW"/>
</dbReference>
<keyword evidence="6" id="KW-1185">Reference proteome</keyword>
<keyword evidence="1" id="KW-0813">Transport</keyword>
<dbReference type="SUPFAM" id="SSF52540">
    <property type="entry name" value="P-loop containing nucleoside triphosphate hydrolases"/>
    <property type="match status" value="1"/>
</dbReference>
<gene>
    <name evidence="5" type="ORF">DSM00_64</name>
</gene>
<dbReference type="OrthoDB" id="9802264at2"/>
<dbReference type="InterPro" id="IPR003439">
    <property type="entry name" value="ABC_transporter-like_ATP-bd"/>
</dbReference>
<evidence type="ECO:0000256" key="1">
    <source>
        <dbReference type="ARBA" id="ARBA00022448"/>
    </source>
</evidence>
<dbReference type="PANTHER" id="PTHR42781">
    <property type="entry name" value="SPERMIDINE/PUTRESCINE IMPORT ATP-BINDING PROTEIN POTA"/>
    <property type="match status" value="1"/>
</dbReference>
<dbReference type="PROSITE" id="PS00211">
    <property type="entry name" value="ABC_TRANSPORTER_1"/>
    <property type="match status" value="1"/>
</dbReference>
<dbReference type="Gene3D" id="3.40.50.300">
    <property type="entry name" value="P-loop containing nucleotide triphosphate hydrolases"/>
    <property type="match status" value="1"/>
</dbReference>
<dbReference type="RefSeq" id="WP_128756030.1">
    <property type="nucleotide sequence ID" value="NZ_QOVM01000001.1"/>
</dbReference>
<dbReference type="GO" id="GO:0016887">
    <property type="term" value="F:ATP hydrolysis activity"/>
    <property type="evidence" value="ECO:0007669"/>
    <property type="project" value="InterPro"/>
</dbReference>
<dbReference type="Proteomes" id="UP000289238">
    <property type="component" value="Unassembled WGS sequence"/>
</dbReference>
<dbReference type="PANTHER" id="PTHR42781:SF4">
    <property type="entry name" value="SPERMIDINE_PUTRESCINE IMPORT ATP-BINDING PROTEIN POTA"/>
    <property type="match status" value="1"/>
</dbReference>
<dbReference type="AlphaFoldDB" id="A0A4Q0PDX8"/>
<sequence>MLRVNIHSFAYTEEPVLKNINFEVEKGLHISILGESGCGKSTLLKAIYGLLQVTNGTIFWEDKKLLGPDYNLVPGEPFIKYLAQDFDLMPFISVAENIGKHLSRRFMQQRQKRIDELLEVVDMTDFADTHVKLLSGGQKQRVALARAIAKEPELLLLDEPFSHIDNFRRNALRRNLYVYLKKEDITCITATHDSEEALSFSDEIKMMRNGTFIQSASPEDLYTNPKNNYVASFFGDISRLTIAGKEAMLMPHQLELSETKTPLIASVLKSYYKGSYYLVEALSENKKIYLNSPHSLKPETTIYLNINN</sequence>
<protein>
    <submittedName>
        <fullName evidence="5">ABC-type Fe3+/spermidine/putrescine transport system ATPase subunit</fullName>
    </submittedName>
</protein>
<accession>A0A4Q0PDX8</accession>
<organism evidence="5 6">
    <name type="scientific">Leeuwenhoekiella aequorea</name>
    <dbReference type="NCBI Taxonomy" id="283736"/>
    <lineage>
        <taxon>Bacteria</taxon>
        <taxon>Pseudomonadati</taxon>
        <taxon>Bacteroidota</taxon>
        <taxon>Flavobacteriia</taxon>
        <taxon>Flavobacteriales</taxon>
        <taxon>Flavobacteriaceae</taxon>
        <taxon>Leeuwenhoekiella</taxon>
    </lineage>
</organism>
<keyword evidence="3" id="KW-0067">ATP-binding</keyword>
<dbReference type="InterPro" id="IPR050093">
    <property type="entry name" value="ABC_SmlMolc_Importer"/>
</dbReference>
<dbReference type="PROSITE" id="PS50893">
    <property type="entry name" value="ABC_TRANSPORTER_2"/>
    <property type="match status" value="1"/>
</dbReference>
<evidence type="ECO:0000256" key="3">
    <source>
        <dbReference type="ARBA" id="ARBA00022840"/>
    </source>
</evidence>
<dbReference type="InterPro" id="IPR027417">
    <property type="entry name" value="P-loop_NTPase"/>
</dbReference>
<reference evidence="5 6" key="1">
    <citation type="submission" date="2018-07" db="EMBL/GenBank/DDBJ databases">
        <title>Leeuwenhoekiella genomics.</title>
        <authorList>
            <person name="Tahon G."/>
            <person name="Willems A."/>
        </authorList>
    </citation>
    <scope>NUCLEOTIDE SEQUENCE [LARGE SCALE GENOMIC DNA]</scope>
    <source>
        <strain evidence="5 6">LMG 22550</strain>
    </source>
</reference>
<dbReference type="SMART" id="SM00382">
    <property type="entry name" value="AAA"/>
    <property type="match status" value="1"/>
</dbReference>
<proteinExistence type="predicted"/>
<dbReference type="Pfam" id="PF00005">
    <property type="entry name" value="ABC_tran"/>
    <property type="match status" value="1"/>
</dbReference>